<name>A0A4R8W811_9MICO</name>
<dbReference type="EMBL" id="SOFM01000038">
    <property type="protein sequence ID" value="TFC02027.1"/>
    <property type="molecule type" value="Genomic_DNA"/>
</dbReference>
<reference evidence="1 2" key="1">
    <citation type="submission" date="2019-03" db="EMBL/GenBank/DDBJ databases">
        <title>Genomics of glacier-inhabiting Cryobacterium strains.</title>
        <authorList>
            <person name="Liu Q."/>
            <person name="Xin Y.-H."/>
        </authorList>
    </citation>
    <scope>NUCLEOTIDE SEQUENCE [LARGE SCALE GENOMIC DNA]</scope>
    <source>
        <strain evidence="1 2">RHLT2-21</strain>
    </source>
</reference>
<accession>A0A4R8W811</accession>
<evidence type="ECO:0000313" key="1">
    <source>
        <dbReference type="EMBL" id="TFC02027.1"/>
    </source>
</evidence>
<dbReference type="Proteomes" id="UP000297643">
    <property type="component" value="Unassembled WGS sequence"/>
</dbReference>
<comment type="caution">
    <text evidence="1">The sequence shown here is derived from an EMBL/GenBank/DDBJ whole genome shotgun (WGS) entry which is preliminary data.</text>
</comment>
<organism evidence="1 2">
    <name type="scientific">Cryobacterium mannosilyticum</name>
    <dbReference type="NCBI Taxonomy" id="1259190"/>
    <lineage>
        <taxon>Bacteria</taxon>
        <taxon>Bacillati</taxon>
        <taxon>Actinomycetota</taxon>
        <taxon>Actinomycetes</taxon>
        <taxon>Micrococcales</taxon>
        <taxon>Microbacteriaceae</taxon>
        <taxon>Cryobacterium</taxon>
    </lineage>
</organism>
<dbReference type="RefSeq" id="WP_134509958.1">
    <property type="nucleotide sequence ID" value="NZ_SOFM01000038.1"/>
</dbReference>
<evidence type="ECO:0000313" key="2">
    <source>
        <dbReference type="Proteomes" id="UP000297643"/>
    </source>
</evidence>
<protein>
    <submittedName>
        <fullName evidence="1">Uncharacterized protein</fullName>
    </submittedName>
</protein>
<proteinExistence type="predicted"/>
<sequence>MSRVDEPIRVWTSAAGEPQRMVWRARRFRVTDTPTALVGTCDWWRPFSPHDFGIGHPPLRIAGWRFQATADDGETHVFDVEHGETDADWQLLRTFD</sequence>
<gene>
    <name evidence="1" type="ORF">E3O32_12400</name>
</gene>
<dbReference type="AlphaFoldDB" id="A0A4R8W811"/>
<keyword evidence="2" id="KW-1185">Reference proteome</keyword>